<dbReference type="EMBL" id="CP097506">
    <property type="protein sequence ID" value="URD97905.1"/>
    <property type="molecule type" value="Genomic_DNA"/>
</dbReference>
<evidence type="ECO:0000256" key="1">
    <source>
        <dbReference type="SAM" id="MobiDB-lite"/>
    </source>
</evidence>
<feature type="compositionally biased region" description="Low complexity" evidence="1">
    <location>
        <begin position="171"/>
        <end position="196"/>
    </location>
</feature>
<dbReference type="SMART" id="SM00285">
    <property type="entry name" value="PBD"/>
    <property type="match status" value="1"/>
</dbReference>
<name>A0A9E7JY28_9LILI</name>
<organism evidence="3 4">
    <name type="scientific">Musa troglodytarum</name>
    <name type="common">fe'i banana</name>
    <dbReference type="NCBI Taxonomy" id="320322"/>
    <lineage>
        <taxon>Eukaryota</taxon>
        <taxon>Viridiplantae</taxon>
        <taxon>Streptophyta</taxon>
        <taxon>Embryophyta</taxon>
        <taxon>Tracheophyta</taxon>
        <taxon>Spermatophyta</taxon>
        <taxon>Magnoliopsida</taxon>
        <taxon>Liliopsida</taxon>
        <taxon>Zingiberales</taxon>
        <taxon>Musaceae</taxon>
        <taxon>Musa</taxon>
    </lineage>
</organism>
<dbReference type="InterPro" id="IPR036936">
    <property type="entry name" value="CRIB_dom_sf"/>
</dbReference>
<feature type="domain" description="CRIB" evidence="2">
    <location>
        <begin position="31"/>
        <end position="44"/>
    </location>
</feature>
<dbReference type="InterPro" id="IPR000095">
    <property type="entry name" value="CRIB_dom"/>
</dbReference>
<dbReference type="OrthoDB" id="4206278at2759"/>
<evidence type="ECO:0000313" key="3">
    <source>
        <dbReference type="EMBL" id="URD97905.1"/>
    </source>
</evidence>
<protein>
    <submittedName>
        <fullName evidence="3">P21-Rho-binding domain</fullName>
    </submittedName>
</protein>
<keyword evidence="4" id="KW-1185">Reference proteome</keyword>
<dbReference type="CDD" id="cd00132">
    <property type="entry name" value="CRIB"/>
    <property type="match status" value="1"/>
</dbReference>
<feature type="compositionally biased region" description="Low complexity" evidence="1">
    <location>
        <begin position="62"/>
        <end position="81"/>
    </location>
</feature>
<reference evidence="3" key="1">
    <citation type="submission" date="2022-05" db="EMBL/GenBank/DDBJ databases">
        <title>The Musa troglodytarum L. genome provides insights into the mechanism of non-climacteric behaviour and enrichment of carotenoids.</title>
        <authorList>
            <person name="Wang J."/>
        </authorList>
    </citation>
    <scope>NUCLEOTIDE SEQUENCE</scope>
    <source>
        <tissue evidence="3">Leaf</tissue>
    </source>
</reference>
<dbReference type="Proteomes" id="UP001055439">
    <property type="component" value="Chromosome 4"/>
</dbReference>
<feature type="compositionally biased region" description="Basic and acidic residues" evidence="1">
    <location>
        <begin position="126"/>
        <end position="135"/>
    </location>
</feature>
<dbReference type="PANTHER" id="PTHR46325">
    <property type="entry name" value="CRIB DOMAIN-CONTAINING PROTEIN RIC8"/>
    <property type="match status" value="1"/>
</dbReference>
<dbReference type="PROSITE" id="PS50108">
    <property type="entry name" value="CRIB"/>
    <property type="match status" value="1"/>
</dbReference>
<accession>A0A9E7JY28</accession>
<feature type="region of interest" description="Disordered" evidence="1">
    <location>
        <begin position="51"/>
        <end position="226"/>
    </location>
</feature>
<sequence length="226" mass="23748">MMGTGTKMKGLLKGLRYISQIFDAKEEEMQIGYPTDVKHVAHIGWDGHSAGSPSWMNDFGSAQQPANEDDAAAAAAQPKQPTSGGGSSRDSALPRPSRRVDSPGRDGSTSNRHSRRNKSSGGSDSPSREPVEGGSKHGRKHRSTAGVVGDEQPAPDVPAVPKQPHRRKTKGSSSASGVSTRSSSKSKAATASQSESGVEERKPNPQPSSPPTIGEEEEEGKEKEGL</sequence>
<evidence type="ECO:0000259" key="2">
    <source>
        <dbReference type="PROSITE" id="PS50108"/>
    </source>
</evidence>
<dbReference type="Gene3D" id="3.90.810.10">
    <property type="entry name" value="CRIB domain"/>
    <property type="match status" value="1"/>
</dbReference>
<gene>
    <name evidence="3" type="ORF">MUK42_28325</name>
</gene>
<proteinExistence type="predicted"/>
<dbReference type="Pfam" id="PF00786">
    <property type="entry name" value="PBD"/>
    <property type="match status" value="1"/>
</dbReference>
<dbReference type="PANTHER" id="PTHR46325:SF20">
    <property type="entry name" value="CRIB DOMAIN-CONTAINING PROTEIN RIC10"/>
    <property type="match status" value="1"/>
</dbReference>
<dbReference type="AlphaFoldDB" id="A0A9E7JY28"/>
<evidence type="ECO:0000313" key="4">
    <source>
        <dbReference type="Proteomes" id="UP001055439"/>
    </source>
</evidence>
<dbReference type="FunFam" id="3.90.810.10:FF:000029">
    <property type="entry name" value="Elongation factor Ts, mitochondrial"/>
    <property type="match status" value="1"/>
</dbReference>